<dbReference type="EMBL" id="JAVRQU010000004">
    <property type="protein sequence ID" value="KAK5703869.1"/>
    <property type="molecule type" value="Genomic_DNA"/>
</dbReference>
<accession>A0AAN7WFQ8</accession>
<evidence type="ECO:0000256" key="1">
    <source>
        <dbReference type="SAM" id="MobiDB-lite"/>
    </source>
</evidence>
<gene>
    <name evidence="2" type="ORF">LTR97_002882</name>
</gene>
<protein>
    <submittedName>
        <fullName evidence="2">Uncharacterized protein</fullName>
    </submittedName>
</protein>
<sequence length="260" mass="29196">MYIYQTVIGKVAVHQYIRENAMEDSKEKDIHNLLSTLRCWRDGEEVVTYGSDSKCASMMWVGGHDDLQDPLKCRYTTIVDVIYPGELGDVNKLVDEHFNCDADEIRTVIIIELPVLPMGEATIQIFRGDDDGYDRSRSGSFRLPNGEIGDTNFKLSVADFIPRKQSLKEVEDMVIELDAKEMCKRLERSEKQQQHQLEQKEHSASQGSGLGSKYVRPGHYAARESSVGEPMEGVAVSHADSVLSLIEVVEGGYETDEGDM</sequence>
<organism evidence="2 3">
    <name type="scientific">Elasticomyces elasticus</name>
    <dbReference type="NCBI Taxonomy" id="574655"/>
    <lineage>
        <taxon>Eukaryota</taxon>
        <taxon>Fungi</taxon>
        <taxon>Dikarya</taxon>
        <taxon>Ascomycota</taxon>
        <taxon>Pezizomycotina</taxon>
        <taxon>Dothideomycetes</taxon>
        <taxon>Dothideomycetidae</taxon>
        <taxon>Mycosphaerellales</taxon>
        <taxon>Teratosphaeriaceae</taxon>
        <taxon>Elasticomyces</taxon>
    </lineage>
</organism>
<evidence type="ECO:0000313" key="2">
    <source>
        <dbReference type="EMBL" id="KAK5703869.1"/>
    </source>
</evidence>
<proteinExistence type="predicted"/>
<dbReference type="Proteomes" id="UP001310594">
    <property type="component" value="Unassembled WGS sequence"/>
</dbReference>
<name>A0AAN7WFQ8_9PEZI</name>
<dbReference type="AlphaFoldDB" id="A0AAN7WFQ8"/>
<feature type="compositionally biased region" description="Basic and acidic residues" evidence="1">
    <location>
        <begin position="188"/>
        <end position="203"/>
    </location>
</feature>
<evidence type="ECO:0000313" key="3">
    <source>
        <dbReference type="Proteomes" id="UP001310594"/>
    </source>
</evidence>
<feature type="region of interest" description="Disordered" evidence="1">
    <location>
        <begin position="188"/>
        <end position="233"/>
    </location>
</feature>
<reference evidence="2" key="1">
    <citation type="submission" date="2023-08" db="EMBL/GenBank/DDBJ databases">
        <title>Black Yeasts Isolated from many extreme environments.</title>
        <authorList>
            <person name="Coleine C."/>
            <person name="Stajich J.E."/>
            <person name="Selbmann L."/>
        </authorList>
    </citation>
    <scope>NUCLEOTIDE SEQUENCE</scope>
    <source>
        <strain evidence="2">CCFEE 5810</strain>
    </source>
</reference>
<comment type="caution">
    <text evidence="2">The sequence shown here is derived from an EMBL/GenBank/DDBJ whole genome shotgun (WGS) entry which is preliminary data.</text>
</comment>